<dbReference type="EMBL" id="CAXDID020000174">
    <property type="protein sequence ID" value="CAL6048185.1"/>
    <property type="molecule type" value="Genomic_DNA"/>
</dbReference>
<organism evidence="3">
    <name type="scientific">Hexamita inflata</name>
    <dbReference type="NCBI Taxonomy" id="28002"/>
    <lineage>
        <taxon>Eukaryota</taxon>
        <taxon>Metamonada</taxon>
        <taxon>Diplomonadida</taxon>
        <taxon>Hexamitidae</taxon>
        <taxon>Hexamitinae</taxon>
        <taxon>Hexamita</taxon>
    </lineage>
</organism>
<dbReference type="AlphaFoldDB" id="A0AA86UJB6"/>
<reference evidence="4 6" key="2">
    <citation type="submission" date="2024-07" db="EMBL/GenBank/DDBJ databases">
        <authorList>
            <person name="Akdeniz Z."/>
        </authorList>
    </citation>
    <scope>NUCLEOTIDE SEQUENCE [LARGE SCALE GENOMIC DNA]</scope>
</reference>
<evidence type="ECO:0000313" key="3">
    <source>
        <dbReference type="EMBL" id="CAI9953771.1"/>
    </source>
</evidence>
<dbReference type="EMBL" id="CAXDID020000174">
    <property type="protein sequence ID" value="CAL6048199.1"/>
    <property type="molecule type" value="Genomic_DNA"/>
</dbReference>
<feature type="chain" id="PRO_5044705056" evidence="1">
    <location>
        <begin position="30"/>
        <end position="114"/>
    </location>
</feature>
<evidence type="ECO:0000256" key="1">
    <source>
        <dbReference type="SAM" id="SignalP"/>
    </source>
</evidence>
<accession>A0AA86UJB6</accession>
<evidence type="ECO:0000313" key="6">
    <source>
        <dbReference type="Proteomes" id="UP001642409"/>
    </source>
</evidence>
<comment type="caution">
    <text evidence="3">The sequence shown here is derived from an EMBL/GenBank/DDBJ whole genome shotgun (WGS) entry which is preliminary data.</text>
</comment>
<protein>
    <submittedName>
        <fullName evidence="4">Hypothetical_protein</fullName>
    </submittedName>
</protein>
<proteinExistence type="predicted"/>
<feature type="signal peptide" evidence="1">
    <location>
        <begin position="1"/>
        <end position="29"/>
    </location>
</feature>
<name>A0AA86UJB6_9EUKA</name>
<dbReference type="EMBL" id="CATOUU010000841">
    <property type="protein sequence ID" value="CAI9953764.1"/>
    <property type="molecule type" value="Genomic_DNA"/>
</dbReference>
<evidence type="ECO:0000313" key="5">
    <source>
        <dbReference type="EMBL" id="CAL6048199.1"/>
    </source>
</evidence>
<dbReference type="EMBL" id="CATOUU010000841">
    <property type="protein sequence ID" value="CAI9953771.1"/>
    <property type="molecule type" value="Genomic_DNA"/>
</dbReference>
<keyword evidence="6" id="KW-1185">Reference proteome</keyword>
<sequence length="114" mass="12657">MLQYEMFLFLPSPWKWFCFMCTLAAWVLSRKSCISEAGSIPCDSLACVLMRGGLTTGICRFSPSGGRLCVEFWGVITPTLILERMFGTFICILEVDRFEVALGIGVVTGSDQII</sequence>
<evidence type="ECO:0000313" key="2">
    <source>
        <dbReference type="EMBL" id="CAI9953764.1"/>
    </source>
</evidence>
<keyword evidence="1" id="KW-0732">Signal</keyword>
<gene>
    <name evidence="2" type="ORF">HINF_LOCUS41409</name>
    <name evidence="3" type="ORF">HINF_LOCUS41416</name>
    <name evidence="4" type="ORF">HINF_LOCUS42568</name>
    <name evidence="5" type="ORF">HINF_LOCUS42575</name>
</gene>
<reference evidence="3" key="1">
    <citation type="submission" date="2023-06" db="EMBL/GenBank/DDBJ databases">
        <authorList>
            <person name="Kurt Z."/>
        </authorList>
    </citation>
    <scope>NUCLEOTIDE SEQUENCE</scope>
</reference>
<dbReference type="Proteomes" id="UP001642409">
    <property type="component" value="Unassembled WGS sequence"/>
</dbReference>
<evidence type="ECO:0000313" key="4">
    <source>
        <dbReference type="EMBL" id="CAL6048185.1"/>
    </source>
</evidence>